<dbReference type="Proteomes" id="UP001162834">
    <property type="component" value="Chromosome"/>
</dbReference>
<dbReference type="InterPro" id="IPR015996">
    <property type="entry name" value="UCP028451"/>
</dbReference>
<name>A0A9E6Y124_9ACTN</name>
<dbReference type="RefSeq" id="WP_259312169.1">
    <property type="nucleotide sequence ID" value="NZ_CP087164.1"/>
</dbReference>
<proteinExistence type="predicted"/>
<protein>
    <recommendedName>
        <fullName evidence="3">TIGR02453 family protein</fullName>
    </recommendedName>
</protein>
<dbReference type="EMBL" id="CP087164">
    <property type="protein sequence ID" value="UGS38139.1"/>
    <property type="molecule type" value="Genomic_DNA"/>
</dbReference>
<sequence length="224" mass="25385">MFAFPPQTQDFLRDLSAHNDREWFDAHRAEYQAAYVEPARAFVAAVAPELERIAPGVCAEPRVLGSIFRINRDTRFSRDKRPYKEHLDLWFWEGERRTARSGFYLRVTPELVGIGAGANHLSREAIDRYRAAVCDAEAGAELAQIVSALETDGWDLAEPRLKRAPRGWTAVDPDAEPLLRRDSLFIARQEPAERATDADRLVPACVEAWSALAPLHRWLVAHVQ</sequence>
<gene>
    <name evidence="1" type="ORF">DSM104329_04562</name>
</gene>
<dbReference type="InterPro" id="IPR012808">
    <property type="entry name" value="CHP02453"/>
</dbReference>
<dbReference type="PANTHER" id="PTHR36452:SF1">
    <property type="entry name" value="DUF2461 DOMAIN-CONTAINING PROTEIN"/>
    <property type="match status" value="1"/>
</dbReference>
<dbReference type="AlphaFoldDB" id="A0A9E6Y124"/>
<evidence type="ECO:0000313" key="2">
    <source>
        <dbReference type="Proteomes" id="UP001162834"/>
    </source>
</evidence>
<dbReference type="Pfam" id="PF09365">
    <property type="entry name" value="DUF2461"/>
    <property type="match status" value="1"/>
</dbReference>
<dbReference type="KEGG" id="sbae:DSM104329_04562"/>
<keyword evidence="2" id="KW-1185">Reference proteome</keyword>
<dbReference type="PIRSF" id="PIRSF028451">
    <property type="entry name" value="UCP028451"/>
    <property type="match status" value="1"/>
</dbReference>
<dbReference type="NCBIfam" id="TIGR02453">
    <property type="entry name" value="TIGR02453 family protein"/>
    <property type="match status" value="1"/>
</dbReference>
<evidence type="ECO:0000313" key="1">
    <source>
        <dbReference type="EMBL" id="UGS38139.1"/>
    </source>
</evidence>
<reference evidence="1" key="1">
    <citation type="journal article" date="2022" name="Int. J. Syst. Evol. Microbiol.">
        <title>Pseudomonas aegrilactucae sp. nov. and Pseudomonas morbosilactucae sp. nov., pathogens causing bacterial rot of lettuce in Japan.</title>
        <authorList>
            <person name="Sawada H."/>
            <person name="Fujikawa T."/>
            <person name="Satou M."/>
        </authorList>
    </citation>
    <scope>NUCLEOTIDE SEQUENCE</scope>
    <source>
        <strain evidence="1">0166_1</strain>
    </source>
</reference>
<organism evidence="1 2">
    <name type="scientific">Capillimicrobium parvum</name>
    <dbReference type="NCBI Taxonomy" id="2884022"/>
    <lineage>
        <taxon>Bacteria</taxon>
        <taxon>Bacillati</taxon>
        <taxon>Actinomycetota</taxon>
        <taxon>Thermoleophilia</taxon>
        <taxon>Solirubrobacterales</taxon>
        <taxon>Capillimicrobiaceae</taxon>
        <taxon>Capillimicrobium</taxon>
    </lineage>
</organism>
<accession>A0A9E6Y124</accession>
<evidence type="ECO:0008006" key="3">
    <source>
        <dbReference type="Google" id="ProtNLM"/>
    </source>
</evidence>
<dbReference type="PANTHER" id="PTHR36452">
    <property type="entry name" value="CHROMOSOME 12, WHOLE GENOME SHOTGUN SEQUENCE"/>
    <property type="match status" value="1"/>
</dbReference>